<proteinExistence type="predicted"/>
<accession>A0AAU8Q4F0</accession>
<feature type="transmembrane region" description="Helical" evidence="1">
    <location>
        <begin position="95"/>
        <end position="115"/>
    </location>
</feature>
<dbReference type="KEGG" id="dku:Desku_2458"/>
<evidence type="ECO:0000256" key="1">
    <source>
        <dbReference type="SAM" id="Phobius"/>
    </source>
</evidence>
<keyword evidence="3" id="KW-1185">Reference proteome</keyword>
<keyword evidence="1" id="KW-0812">Transmembrane</keyword>
<dbReference type="EMBL" id="CP002770">
    <property type="protein sequence ID" value="AEG15988.1"/>
    <property type="molecule type" value="Genomic_DNA"/>
</dbReference>
<reference evidence="3" key="1">
    <citation type="submission" date="2011-05" db="EMBL/GenBank/DDBJ databases">
        <title>Complete sequence of Desulfotomaculum kuznetsovii DSM 6115.</title>
        <authorList>
            <person name="Lucas S."/>
            <person name="Han J."/>
            <person name="Lapidus A."/>
            <person name="Cheng J.-F."/>
            <person name="Goodwin L."/>
            <person name="Pitluck S."/>
            <person name="Peters L."/>
            <person name="Mikhailova N."/>
            <person name="Lu M."/>
            <person name="Saunders E."/>
            <person name="Han C."/>
            <person name="Tapia R."/>
            <person name="Land M."/>
            <person name="Hauser L."/>
            <person name="Kyrpides N."/>
            <person name="Ivanova N."/>
            <person name="Pagani I."/>
            <person name="Nazina T."/>
            <person name="Ivanova A."/>
            <person name="Parshina S."/>
            <person name="Kuever J."/>
            <person name="Muyzer G."/>
            <person name="Plugge C."/>
            <person name="Stams A."/>
            <person name="Woyke T."/>
        </authorList>
    </citation>
    <scope>NUCLEOTIDE SEQUENCE [LARGE SCALE GENOMIC DNA]</scope>
    <source>
        <strain evidence="3">DSM 6115 / VKM B-1805 / 17</strain>
    </source>
</reference>
<feature type="transmembrane region" description="Helical" evidence="1">
    <location>
        <begin position="36"/>
        <end position="57"/>
    </location>
</feature>
<evidence type="ECO:0000313" key="2">
    <source>
        <dbReference type="EMBL" id="AEG15988.1"/>
    </source>
</evidence>
<name>A0AAU8Q4F0_DESK7</name>
<protein>
    <submittedName>
        <fullName evidence="2">Uncharacterized protein</fullName>
    </submittedName>
</protein>
<dbReference type="AlphaFoldDB" id="A0AAU8Q4F0"/>
<organism evidence="2 3">
    <name type="scientific">Desulfofundulus kuznetsovii (strain DSM 6115 / VKM B-1805 / 17)</name>
    <name type="common">Desulfotomaculum kuznetsovii</name>
    <dbReference type="NCBI Taxonomy" id="760568"/>
    <lineage>
        <taxon>Bacteria</taxon>
        <taxon>Bacillati</taxon>
        <taxon>Bacillota</taxon>
        <taxon>Clostridia</taxon>
        <taxon>Eubacteriales</taxon>
        <taxon>Peptococcaceae</taxon>
        <taxon>Desulfofundulus</taxon>
    </lineage>
</organism>
<gene>
    <name evidence="2" type="ordered locus">Desku_2458</name>
</gene>
<dbReference type="Proteomes" id="UP000009229">
    <property type="component" value="Chromosome"/>
</dbReference>
<feature type="transmembrane region" description="Helical" evidence="1">
    <location>
        <begin position="63"/>
        <end position="83"/>
    </location>
</feature>
<keyword evidence="1" id="KW-1133">Transmembrane helix</keyword>
<evidence type="ECO:0000313" key="3">
    <source>
        <dbReference type="Proteomes" id="UP000009229"/>
    </source>
</evidence>
<sequence>MVNCFCCKLQERVLKFKDEWISKIHKTPFLSEKKKAILRLFWAFLRGILTGSPVAFYMTEGELNRYVLLLVSFLYPLWFLLMLQDEISIKHSKIVRISAFLAGFASIYFVNFFFLRFGG</sequence>
<keyword evidence="1" id="KW-0472">Membrane</keyword>